<dbReference type="SMART" id="SM00882">
    <property type="entry name" value="CoA_trans"/>
    <property type="match status" value="1"/>
</dbReference>
<keyword evidence="2" id="KW-0808">Transferase</keyword>
<dbReference type="InterPro" id="IPR004164">
    <property type="entry name" value="CoA_transf_AS"/>
</dbReference>
<evidence type="ECO:0000256" key="2">
    <source>
        <dbReference type="ARBA" id="ARBA00022679"/>
    </source>
</evidence>
<dbReference type="EMBL" id="BMIF01000012">
    <property type="protein sequence ID" value="GGA76890.1"/>
    <property type="molecule type" value="Genomic_DNA"/>
</dbReference>
<dbReference type="PROSITE" id="PS01274">
    <property type="entry name" value="COA_TRANSF_2"/>
    <property type="match status" value="1"/>
</dbReference>
<organism evidence="3 4">
    <name type="scientific">Nitratireductor aestuarii</name>
    <dbReference type="NCBI Taxonomy" id="1735103"/>
    <lineage>
        <taxon>Bacteria</taxon>
        <taxon>Pseudomonadati</taxon>
        <taxon>Pseudomonadota</taxon>
        <taxon>Alphaproteobacteria</taxon>
        <taxon>Hyphomicrobiales</taxon>
        <taxon>Phyllobacteriaceae</taxon>
        <taxon>Nitratireductor</taxon>
    </lineage>
</organism>
<dbReference type="InterPro" id="IPR004165">
    <property type="entry name" value="CoA_trans_fam_I"/>
</dbReference>
<evidence type="ECO:0000313" key="4">
    <source>
        <dbReference type="Proteomes" id="UP000636264"/>
    </source>
</evidence>
<comment type="similarity">
    <text evidence="1">Belongs to the 3-oxoacid CoA-transferase subunit B family.</text>
</comment>
<dbReference type="InterPro" id="IPR012791">
    <property type="entry name" value="3-oxoacid_CoA-transf_B"/>
</dbReference>
<evidence type="ECO:0000256" key="1">
    <source>
        <dbReference type="ARBA" id="ARBA00007047"/>
    </source>
</evidence>
<dbReference type="RefSeq" id="WP_188722268.1">
    <property type="nucleotide sequence ID" value="NZ_BMIF01000012.1"/>
</dbReference>
<evidence type="ECO:0000313" key="3">
    <source>
        <dbReference type="EMBL" id="GGA76890.1"/>
    </source>
</evidence>
<dbReference type="SUPFAM" id="SSF100950">
    <property type="entry name" value="NagB/RpiA/CoA transferase-like"/>
    <property type="match status" value="1"/>
</dbReference>
<gene>
    <name evidence="3" type="ORF">GCM10011385_33720</name>
</gene>
<name>A0A916S126_9HYPH</name>
<keyword evidence="4" id="KW-1185">Reference proteome</keyword>
<dbReference type="NCBIfam" id="TIGR02428">
    <property type="entry name" value="pcaJ_scoB_fam"/>
    <property type="match status" value="1"/>
</dbReference>
<dbReference type="Gene3D" id="3.40.1080.10">
    <property type="entry name" value="Glutaconate Coenzyme A-transferase"/>
    <property type="match status" value="1"/>
</dbReference>
<dbReference type="GO" id="GO:0008410">
    <property type="term" value="F:CoA-transferase activity"/>
    <property type="evidence" value="ECO:0007669"/>
    <property type="project" value="InterPro"/>
</dbReference>
<sequence>MTATGLTLDQMAWRLAQELEPDWVVNVGIGMPLAVVPFVDPAKDIIFHSENGIIGMGPELEGTGVVDNDLLSAGKRPVSLIPGGSFVHHADSFALARGGRLDAAILGAYQVASNGDLANWKLPGARTGSIGGAMDIAIGARRVLAIMTHKTRDGEPKLVERLTYPPTALGVVTKVFTDLGVIAIREGRFILEEVAPGVEVGEVSAATGAELCTEKTCIMSLPR</sequence>
<protein>
    <submittedName>
        <fullName evidence="3">3-oxoadipate CoA-transferase subunit B</fullName>
    </submittedName>
</protein>
<dbReference type="PANTHER" id="PTHR13707:SF57">
    <property type="entry name" value="SUCCINYL-COA:3-KETOACID COENZYME A TRANSFERASE SUBUNIT B-RELATED"/>
    <property type="match status" value="1"/>
</dbReference>
<dbReference type="Pfam" id="PF01144">
    <property type="entry name" value="CoA_trans"/>
    <property type="match status" value="1"/>
</dbReference>
<dbReference type="Proteomes" id="UP000636264">
    <property type="component" value="Unassembled WGS sequence"/>
</dbReference>
<reference evidence="3" key="1">
    <citation type="journal article" date="2014" name="Int. J. Syst. Evol. Microbiol.">
        <title>Complete genome sequence of Corynebacterium casei LMG S-19264T (=DSM 44701T), isolated from a smear-ripened cheese.</title>
        <authorList>
            <consortium name="US DOE Joint Genome Institute (JGI-PGF)"/>
            <person name="Walter F."/>
            <person name="Albersmeier A."/>
            <person name="Kalinowski J."/>
            <person name="Ruckert C."/>
        </authorList>
    </citation>
    <scope>NUCLEOTIDE SEQUENCE</scope>
    <source>
        <strain evidence="3">CGMCC 1.15320</strain>
    </source>
</reference>
<comment type="caution">
    <text evidence="3">The sequence shown here is derived from an EMBL/GenBank/DDBJ whole genome shotgun (WGS) entry which is preliminary data.</text>
</comment>
<accession>A0A916S126</accession>
<dbReference type="AlphaFoldDB" id="A0A916S126"/>
<reference evidence="3" key="2">
    <citation type="submission" date="2020-09" db="EMBL/GenBank/DDBJ databases">
        <authorList>
            <person name="Sun Q."/>
            <person name="Zhou Y."/>
        </authorList>
    </citation>
    <scope>NUCLEOTIDE SEQUENCE</scope>
    <source>
        <strain evidence="3">CGMCC 1.15320</strain>
    </source>
</reference>
<dbReference type="InterPro" id="IPR037171">
    <property type="entry name" value="NagB/RpiA_transferase-like"/>
</dbReference>
<proteinExistence type="inferred from homology"/>
<dbReference type="PANTHER" id="PTHR13707">
    <property type="entry name" value="KETOACID-COENZYME A TRANSFERASE"/>
    <property type="match status" value="1"/>
</dbReference>